<dbReference type="GO" id="GO:0008933">
    <property type="term" value="F:peptidoglycan lytic transglycosylase activity"/>
    <property type="evidence" value="ECO:0007669"/>
    <property type="project" value="TreeGrafter"/>
</dbReference>
<dbReference type="CDD" id="cd13399">
    <property type="entry name" value="Slt35-like"/>
    <property type="match status" value="1"/>
</dbReference>
<keyword evidence="5" id="KW-1185">Reference proteome</keyword>
<dbReference type="InterPro" id="IPR023346">
    <property type="entry name" value="Lysozyme-like_dom_sf"/>
</dbReference>
<dbReference type="EMBL" id="FNPH01000001">
    <property type="protein sequence ID" value="SDY05986.1"/>
    <property type="molecule type" value="Genomic_DNA"/>
</dbReference>
<dbReference type="AlphaFoldDB" id="A0A1H3GRM5"/>
<evidence type="ECO:0000313" key="5">
    <source>
        <dbReference type="Proteomes" id="UP000242415"/>
    </source>
</evidence>
<dbReference type="Pfam" id="PF13406">
    <property type="entry name" value="SLT_2"/>
    <property type="match status" value="1"/>
</dbReference>
<proteinExistence type="predicted"/>
<gene>
    <name evidence="4" type="ORF">SAMN05444365_101535</name>
</gene>
<dbReference type="Proteomes" id="UP000242415">
    <property type="component" value="Unassembled WGS sequence"/>
</dbReference>
<feature type="compositionally biased region" description="Pro residues" evidence="1">
    <location>
        <begin position="22"/>
        <end position="54"/>
    </location>
</feature>
<sequence>MGNTRRVVNGEETARVRRLRPATPPAVAPPAVAPPAPAPATVPAPRPESEPLPPARSATPTETRPVPATATARTGESTTAPAAGGPTAVTAARSNAAPSTTGDAGATGAADTTATDTTATDTPPAPAQTAPAQTAPAGASATPASADVAPPPAGAAAVPGRTRRLRAAFTHAVGGLAPVGRAGNATRRTVAAWSRRPSGRLTLPALLLLALVVTAGAAGAFVVPATAPAPRPAAAEAEAGPTQDVPDLPVLPVDPTAAPPLGTPTGTPAPGGVTVGRPAEALAGWAQPLSARLGISAVALQAYGYAELVLARTTPGCRLTWTTLAAIGKVESQHGTYNATLQPDGLASPQIVGPPLTGQGGTQLIRDTDRGEIDGDLMYDRAIGPMQFIPSTWREIGADGDNDGVKNPNNIYDAALAAGNYLCKNGRDLTAAPDWWNAILSYNDVRPYAQDVFDTANEYGRRSRT</sequence>
<dbReference type="PANTHER" id="PTHR30163">
    <property type="entry name" value="MEMBRANE-BOUND LYTIC MUREIN TRANSGLYCOSYLASE B"/>
    <property type="match status" value="1"/>
</dbReference>
<reference evidence="5" key="1">
    <citation type="submission" date="2016-10" db="EMBL/GenBank/DDBJ databases">
        <authorList>
            <person name="Varghese N."/>
            <person name="Submissions S."/>
        </authorList>
    </citation>
    <scope>NUCLEOTIDE SEQUENCE [LARGE SCALE GENOMIC DNA]</scope>
    <source>
        <strain evidence="5">DSM 45245</strain>
    </source>
</reference>
<dbReference type="PANTHER" id="PTHR30163:SF8">
    <property type="entry name" value="LYTIC MUREIN TRANSGLYCOSYLASE"/>
    <property type="match status" value="1"/>
</dbReference>
<evidence type="ECO:0000256" key="2">
    <source>
        <dbReference type="SAM" id="Phobius"/>
    </source>
</evidence>
<organism evidence="4 5">
    <name type="scientific">Micromonospora pattaloongensis</name>
    <dbReference type="NCBI Taxonomy" id="405436"/>
    <lineage>
        <taxon>Bacteria</taxon>
        <taxon>Bacillati</taxon>
        <taxon>Actinomycetota</taxon>
        <taxon>Actinomycetes</taxon>
        <taxon>Micromonosporales</taxon>
        <taxon>Micromonosporaceae</taxon>
        <taxon>Micromonospora</taxon>
    </lineage>
</organism>
<dbReference type="GO" id="GO:0009253">
    <property type="term" value="P:peptidoglycan catabolic process"/>
    <property type="evidence" value="ECO:0007669"/>
    <property type="project" value="TreeGrafter"/>
</dbReference>
<evidence type="ECO:0000313" key="4">
    <source>
        <dbReference type="EMBL" id="SDY05986.1"/>
    </source>
</evidence>
<feature type="region of interest" description="Disordered" evidence="1">
    <location>
        <begin position="1"/>
        <end position="159"/>
    </location>
</feature>
<dbReference type="SUPFAM" id="SSF53955">
    <property type="entry name" value="Lysozyme-like"/>
    <property type="match status" value="1"/>
</dbReference>
<name>A0A1H3GRM5_9ACTN</name>
<keyword evidence="2" id="KW-1133">Transmembrane helix</keyword>
<dbReference type="InterPro" id="IPR031304">
    <property type="entry name" value="SLT_2"/>
</dbReference>
<dbReference type="Gene3D" id="1.10.530.10">
    <property type="match status" value="1"/>
</dbReference>
<dbReference type="STRING" id="405436.SAMN05444365_101535"/>
<accession>A0A1H3GRM5</accession>
<dbReference type="InterPro" id="IPR043426">
    <property type="entry name" value="MltB-like"/>
</dbReference>
<feature type="transmembrane region" description="Helical" evidence="2">
    <location>
        <begin position="201"/>
        <end position="223"/>
    </location>
</feature>
<keyword evidence="2" id="KW-0812">Transmembrane</keyword>
<feature type="domain" description="Transglycosylase SLT" evidence="3">
    <location>
        <begin position="382"/>
        <end position="426"/>
    </location>
</feature>
<keyword evidence="2" id="KW-0472">Membrane</keyword>
<evidence type="ECO:0000256" key="1">
    <source>
        <dbReference type="SAM" id="MobiDB-lite"/>
    </source>
</evidence>
<evidence type="ECO:0000259" key="3">
    <source>
        <dbReference type="Pfam" id="PF13406"/>
    </source>
</evidence>
<feature type="compositionally biased region" description="Low complexity" evidence="1">
    <location>
        <begin position="55"/>
        <end position="159"/>
    </location>
</feature>
<protein>
    <submittedName>
        <fullName evidence="4">Membrane-bound lytic murein transglycosylase B</fullName>
    </submittedName>
</protein>